<proteinExistence type="predicted"/>
<reference evidence="1" key="1">
    <citation type="submission" date="2008-06" db="EMBL/GenBank/DDBJ databases">
        <title>A novel thermophilic bacteriophage bv1 isolated from a hot spring.</title>
        <authorList>
            <person name="Liu B."/>
            <person name="Zhang X."/>
        </authorList>
    </citation>
    <scope>NUCLEOTIDE SEQUENCE [LARGE SCALE GENOMIC DNA]</scope>
</reference>
<sequence>MIENPIISDRHPIRQGEPHVIGYCEGCGGEIYEGDNIIEFIDGLMIHQDEWCAYEYCCKFGWPKQA</sequence>
<dbReference type="GeneID" id="5469570"/>
<name>A6XMM5_9CAUD</name>
<accession>A6XMM5</accession>
<dbReference type="RefSeq" id="YP_001425632.1">
    <property type="nucleotide sequence ID" value="NC_009737.2"/>
</dbReference>
<evidence type="ECO:0000313" key="2">
    <source>
        <dbReference type="Proteomes" id="UP000002299"/>
    </source>
</evidence>
<keyword evidence="2" id="KW-1185">Reference proteome</keyword>
<dbReference type="KEGG" id="vg:5469570"/>
<protein>
    <submittedName>
        <fullName evidence="1">Uncharacterized protein</fullName>
    </submittedName>
</protein>
<dbReference type="Proteomes" id="UP000002299">
    <property type="component" value="Segment"/>
</dbReference>
<dbReference type="EMBL" id="DQ840344">
    <property type="protein sequence ID" value="ABJ09648.1"/>
    <property type="molecule type" value="Genomic_DNA"/>
</dbReference>
<evidence type="ECO:0000313" key="1">
    <source>
        <dbReference type="EMBL" id="ABJ09648.1"/>
    </source>
</evidence>
<organism evidence="1 2">
    <name type="scientific">Bacillus phage 1</name>
    <dbReference type="NCBI Taxonomy" id="2785079"/>
    <lineage>
        <taxon>Viruses</taxon>
        <taxon>Duplodnaviria</taxon>
        <taxon>Heunggongvirae</taxon>
        <taxon>Uroviricota</taxon>
        <taxon>Caudoviricetes</taxon>
        <taxon>Svunavirus</taxon>
        <taxon>Svunavirus sv1</taxon>
    </lineage>
</organism>